<dbReference type="Proteomes" id="UP000186922">
    <property type="component" value="Unassembled WGS sequence"/>
</dbReference>
<dbReference type="InterPro" id="IPR035246">
    <property type="entry name" value="Spermidine_synt_N"/>
</dbReference>
<dbReference type="GO" id="GO:0005829">
    <property type="term" value="C:cytosol"/>
    <property type="evidence" value="ECO:0007669"/>
    <property type="project" value="TreeGrafter"/>
</dbReference>
<evidence type="ECO:0000256" key="3">
    <source>
        <dbReference type="PROSITE-ProRule" id="PRU00354"/>
    </source>
</evidence>
<comment type="caution">
    <text evidence="5">The sequence shown here is derived from an EMBL/GenBank/DDBJ whole genome shotgun (WGS) entry which is preliminary data.</text>
</comment>
<dbReference type="InterPro" id="IPR029063">
    <property type="entry name" value="SAM-dependent_MTases_sf"/>
</dbReference>
<comment type="similarity">
    <text evidence="1">Belongs to the spermidine/spermine synthase family.</text>
</comment>
<dbReference type="Gene3D" id="2.30.140.10">
    <property type="entry name" value="Spermidine synthase, tetramerisation domain"/>
    <property type="match status" value="1"/>
</dbReference>
<proteinExistence type="inferred from homology"/>
<dbReference type="PANTHER" id="PTHR11558:SF11">
    <property type="entry name" value="SPERMIDINE SYNTHASE"/>
    <property type="match status" value="1"/>
</dbReference>
<dbReference type="PROSITE" id="PS51006">
    <property type="entry name" value="PABS_2"/>
    <property type="match status" value="1"/>
</dbReference>
<evidence type="ECO:0000313" key="5">
    <source>
        <dbReference type="EMBL" id="GAV05806.1"/>
    </source>
</evidence>
<reference evidence="5 6" key="1">
    <citation type="journal article" date="2016" name="Nat. Commun.">
        <title>Extremotolerant tardigrade genome and improved radiotolerance of human cultured cells by tardigrade-unique protein.</title>
        <authorList>
            <person name="Hashimoto T."/>
            <person name="Horikawa D.D."/>
            <person name="Saito Y."/>
            <person name="Kuwahara H."/>
            <person name="Kozuka-Hata H."/>
            <person name="Shin-I T."/>
            <person name="Minakuchi Y."/>
            <person name="Ohishi K."/>
            <person name="Motoyama A."/>
            <person name="Aizu T."/>
            <person name="Enomoto A."/>
            <person name="Kondo K."/>
            <person name="Tanaka S."/>
            <person name="Hara Y."/>
            <person name="Koshikawa S."/>
            <person name="Sagara H."/>
            <person name="Miura T."/>
            <person name="Yokobori S."/>
            <person name="Miyagawa K."/>
            <person name="Suzuki Y."/>
            <person name="Kubo T."/>
            <person name="Oyama M."/>
            <person name="Kohara Y."/>
            <person name="Fujiyama A."/>
            <person name="Arakawa K."/>
            <person name="Katayama T."/>
            <person name="Toyoda A."/>
            <person name="Kunieda T."/>
        </authorList>
    </citation>
    <scope>NUCLEOTIDE SEQUENCE [LARGE SCALE GENOMIC DNA]</scope>
    <source>
        <strain evidence="5 6">YOKOZUNA-1</strain>
    </source>
</reference>
<keyword evidence="3" id="KW-0620">Polyamine biosynthesis</keyword>
<accession>A0A1D1VXX0</accession>
<dbReference type="CDD" id="cd02440">
    <property type="entry name" value="AdoMet_MTases"/>
    <property type="match status" value="1"/>
</dbReference>
<dbReference type="SUPFAM" id="SSF53335">
    <property type="entry name" value="S-adenosyl-L-methionine-dependent methyltransferases"/>
    <property type="match status" value="1"/>
</dbReference>
<dbReference type="GO" id="GO:0004766">
    <property type="term" value="F:spermidine synthase activity"/>
    <property type="evidence" value="ECO:0007669"/>
    <property type="project" value="TreeGrafter"/>
</dbReference>
<feature type="domain" description="PABS" evidence="4">
    <location>
        <begin position="44"/>
        <end position="278"/>
    </location>
</feature>
<dbReference type="HAMAP" id="MF_00198">
    <property type="entry name" value="Spermidine_synth"/>
    <property type="match status" value="1"/>
</dbReference>
<dbReference type="OrthoDB" id="38125at2759"/>
<dbReference type="EMBL" id="BDGG01000012">
    <property type="protein sequence ID" value="GAV05806.1"/>
    <property type="molecule type" value="Genomic_DNA"/>
</dbReference>
<evidence type="ECO:0000313" key="6">
    <source>
        <dbReference type="Proteomes" id="UP000186922"/>
    </source>
</evidence>
<dbReference type="PANTHER" id="PTHR11558">
    <property type="entry name" value="SPERMIDINE/SPERMINE SYNTHASE"/>
    <property type="match status" value="1"/>
</dbReference>
<name>A0A1D1VXX0_RAMVA</name>
<keyword evidence="6" id="KW-1185">Reference proteome</keyword>
<sequence length="349" mass="39788">MAFKTRERLGSFGYRTRRGSLDAISESNNFHESNGRKWCSTGTSELLPGQSVGLEIDHIIETRKTPFNDVLLVKSKTFKETLILNGIPHLTKTDGFVPFEMATHVPLLCHPDPRHILIVGGMDGSGLTAEILKHPSVESIHHCEEDSEMVELVKKTFRVSGFDHDNPKYKYFSMNAKDFLRNKDGQYDVIITDRSLTTHEADPGIFGVSYFELIKDALKRNGIAVTLSWGIWIELRPPDKILKENIRWIRNLFPSVNYYAVSAPSFPTGQGGYIIASKEENKDFKTPLRNLSESEMKPWKLRYYNPEVHFAAFALPQFAKQQLFPPKPQIVDETRRLDLPRQLCLSTSC</sequence>
<dbReference type="InterPro" id="IPR037163">
    <property type="entry name" value="Spermidine_synt_N_sf"/>
</dbReference>
<dbReference type="InterPro" id="IPR030374">
    <property type="entry name" value="PABS"/>
</dbReference>
<dbReference type="Pfam" id="PF17284">
    <property type="entry name" value="Spermine_synt_N"/>
    <property type="match status" value="1"/>
</dbReference>
<evidence type="ECO:0000256" key="2">
    <source>
        <dbReference type="ARBA" id="ARBA00022679"/>
    </source>
</evidence>
<dbReference type="STRING" id="947166.A0A1D1VXX0"/>
<dbReference type="Gene3D" id="3.40.50.150">
    <property type="entry name" value="Vaccinia Virus protein VP39"/>
    <property type="match status" value="1"/>
</dbReference>
<evidence type="ECO:0000256" key="1">
    <source>
        <dbReference type="ARBA" id="ARBA00007867"/>
    </source>
</evidence>
<gene>
    <name evidence="5" type="primary">RvY_15881-1</name>
    <name evidence="5" type="synonym">RvY_15881.1</name>
    <name evidence="5" type="ORF">RvY_15881</name>
</gene>
<evidence type="ECO:0000259" key="4">
    <source>
        <dbReference type="PROSITE" id="PS51006"/>
    </source>
</evidence>
<feature type="active site" description="Proton acceptor" evidence="3">
    <location>
        <position position="193"/>
    </location>
</feature>
<dbReference type="GO" id="GO:0008295">
    <property type="term" value="P:spermidine biosynthetic process"/>
    <property type="evidence" value="ECO:0007669"/>
    <property type="project" value="TreeGrafter"/>
</dbReference>
<protein>
    <recommendedName>
        <fullName evidence="4">PABS domain-containing protein</fullName>
    </recommendedName>
</protein>
<dbReference type="InterPro" id="IPR001045">
    <property type="entry name" value="Spermi_synthase"/>
</dbReference>
<dbReference type="AlphaFoldDB" id="A0A1D1VXX0"/>
<organism evidence="5 6">
    <name type="scientific">Ramazzottius varieornatus</name>
    <name type="common">Water bear</name>
    <name type="synonym">Tardigrade</name>
    <dbReference type="NCBI Taxonomy" id="947166"/>
    <lineage>
        <taxon>Eukaryota</taxon>
        <taxon>Metazoa</taxon>
        <taxon>Ecdysozoa</taxon>
        <taxon>Tardigrada</taxon>
        <taxon>Eutardigrada</taxon>
        <taxon>Parachela</taxon>
        <taxon>Hypsibioidea</taxon>
        <taxon>Ramazzottiidae</taxon>
        <taxon>Ramazzottius</taxon>
    </lineage>
</organism>
<keyword evidence="2 3" id="KW-0808">Transferase</keyword>
<dbReference type="Pfam" id="PF01564">
    <property type="entry name" value="Spermine_synth"/>
    <property type="match status" value="1"/>
</dbReference>